<keyword evidence="3 5" id="KW-0067">ATP-binding</keyword>
<name>A0A4R3I825_9GAMM</name>
<evidence type="ECO:0000313" key="5">
    <source>
        <dbReference type="EMBL" id="TCS41101.1"/>
    </source>
</evidence>
<dbReference type="Pfam" id="PF17912">
    <property type="entry name" value="OB_MalK"/>
    <property type="match status" value="1"/>
</dbReference>
<dbReference type="PANTHER" id="PTHR43875:SF1">
    <property type="entry name" value="OSMOPROTECTIVE COMPOUNDS UPTAKE ATP-BINDING PROTEIN GGTA"/>
    <property type="match status" value="1"/>
</dbReference>
<dbReference type="RefSeq" id="WP_132701544.1">
    <property type="nucleotide sequence ID" value="NZ_SLZR01000007.1"/>
</dbReference>
<dbReference type="GO" id="GO:0005524">
    <property type="term" value="F:ATP binding"/>
    <property type="evidence" value="ECO:0007669"/>
    <property type="project" value="UniProtKB-KW"/>
</dbReference>
<accession>A0A4R3I825</accession>
<gene>
    <name evidence="5" type="ORF">BCF53_107115</name>
</gene>
<dbReference type="InterPro" id="IPR040582">
    <property type="entry name" value="OB_MalK-like"/>
</dbReference>
<dbReference type="InterPro" id="IPR027417">
    <property type="entry name" value="P-loop_NTPase"/>
</dbReference>
<dbReference type="InterPro" id="IPR047641">
    <property type="entry name" value="ABC_transpr_MalK/UgpC-like"/>
</dbReference>
<keyword evidence="2" id="KW-0547">Nucleotide-binding</keyword>
<organism evidence="5 6">
    <name type="scientific">Reinekea marinisedimentorum</name>
    <dbReference type="NCBI Taxonomy" id="230495"/>
    <lineage>
        <taxon>Bacteria</taxon>
        <taxon>Pseudomonadati</taxon>
        <taxon>Pseudomonadota</taxon>
        <taxon>Gammaproteobacteria</taxon>
        <taxon>Oceanospirillales</taxon>
        <taxon>Saccharospirillaceae</taxon>
        <taxon>Reinekea</taxon>
    </lineage>
</organism>
<evidence type="ECO:0000259" key="4">
    <source>
        <dbReference type="PROSITE" id="PS50893"/>
    </source>
</evidence>
<keyword evidence="5" id="KW-0762">Sugar transport</keyword>
<proteinExistence type="predicted"/>
<dbReference type="GO" id="GO:0055052">
    <property type="term" value="C:ATP-binding cassette (ABC) transporter complex, substrate-binding subunit-containing"/>
    <property type="evidence" value="ECO:0007669"/>
    <property type="project" value="TreeGrafter"/>
</dbReference>
<dbReference type="Gene3D" id="3.40.50.300">
    <property type="entry name" value="P-loop containing nucleotide triphosphate hydrolases"/>
    <property type="match status" value="1"/>
</dbReference>
<comment type="caution">
    <text evidence="5">The sequence shown here is derived from an EMBL/GenBank/DDBJ whole genome shotgun (WGS) entry which is preliminary data.</text>
</comment>
<dbReference type="GO" id="GO:0140359">
    <property type="term" value="F:ABC-type transporter activity"/>
    <property type="evidence" value="ECO:0007669"/>
    <property type="project" value="InterPro"/>
</dbReference>
<dbReference type="InterPro" id="IPR015855">
    <property type="entry name" value="ABC_transpr_MalK-like"/>
</dbReference>
<dbReference type="FunFam" id="3.40.50.300:FF:000042">
    <property type="entry name" value="Maltose/maltodextrin ABC transporter, ATP-binding protein"/>
    <property type="match status" value="1"/>
</dbReference>
<dbReference type="InterPro" id="IPR003593">
    <property type="entry name" value="AAA+_ATPase"/>
</dbReference>
<dbReference type="Proteomes" id="UP000295793">
    <property type="component" value="Unassembled WGS sequence"/>
</dbReference>
<dbReference type="CDD" id="cd03301">
    <property type="entry name" value="ABC_MalK_N"/>
    <property type="match status" value="1"/>
</dbReference>
<dbReference type="Gene3D" id="2.40.50.100">
    <property type="match status" value="1"/>
</dbReference>
<keyword evidence="6" id="KW-1185">Reference proteome</keyword>
<dbReference type="SMART" id="SM00382">
    <property type="entry name" value="AAA"/>
    <property type="match status" value="1"/>
</dbReference>
<dbReference type="Pfam" id="PF00005">
    <property type="entry name" value="ABC_tran"/>
    <property type="match status" value="1"/>
</dbReference>
<dbReference type="GO" id="GO:0008643">
    <property type="term" value="P:carbohydrate transport"/>
    <property type="evidence" value="ECO:0007669"/>
    <property type="project" value="InterPro"/>
</dbReference>
<evidence type="ECO:0000256" key="2">
    <source>
        <dbReference type="ARBA" id="ARBA00022741"/>
    </source>
</evidence>
<keyword evidence="1" id="KW-0813">Transport</keyword>
<dbReference type="PROSITE" id="PS00211">
    <property type="entry name" value="ABC_TRANSPORTER_1"/>
    <property type="match status" value="1"/>
</dbReference>
<dbReference type="InterPro" id="IPR008995">
    <property type="entry name" value="Mo/tungstate-bd_C_term_dom"/>
</dbReference>
<dbReference type="PROSITE" id="PS50893">
    <property type="entry name" value="ABC_TRANSPORTER_2"/>
    <property type="match status" value="1"/>
</dbReference>
<dbReference type="SUPFAM" id="SSF50331">
    <property type="entry name" value="MOP-like"/>
    <property type="match status" value="1"/>
</dbReference>
<dbReference type="NCBIfam" id="NF008653">
    <property type="entry name" value="PRK11650.1"/>
    <property type="match status" value="1"/>
</dbReference>
<reference evidence="5 6" key="1">
    <citation type="submission" date="2019-03" db="EMBL/GenBank/DDBJ databases">
        <title>Genomic Encyclopedia of Archaeal and Bacterial Type Strains, Phase II (KMG-II): from individual species to whole genera.</title>
        <authorList>
            <person name="Goeker M."/>
        </authorList>
    </citation>
    <scope>NUCLEOTIDE SEQUENCE [LARGE SCALE GENOMIC DNA]</scope>
    <source>
        <strain evidence="5 6">DSM 15388</strain>
    </source>
</reference>
<dbReference type="Gene3D" id="2.40.50.140">
    <property type="entry name" value="Nucleic acid-binding proteins"/>
    <property type="match status" value="1"/>
</dbReference>
<dbReference type="OrthoDB" id="9802264at2"/>
<evidence type="ECO:0000313" key="6">
    <source>
        <dbReference type="Proteomes" id="UP000295793"/>
    </source>
</evidence>
<dbReference type="AlphaFoldDB" id="A0A4R3I825"/>
<sequence>MNNSVQQPNVALKSIVKRYGDVEVVRGIDLEIADKEFVVLVGPSGCGKSTTLRMIAGLEEISDGELYIEDRKVNLVAPKDRDVAMVFQNYALYPHLNVAGNIAFGLNIRKVPKDEINRLVTEVAEILGLTPYLERRPADLSGGQRQRVAMGRAIVRHPKVFLFDEPLSNLDAKLRTQMRAEIKRLHKRLGVTSVYVTHDQVEAMTLADRIVVMADGRIEQVGTPMELFNNPVNTFVASFMGSPPMNQLDAVVESNAEGSFAMFGGQKIALPELEELQGADGRKVVVGVRPEHVFIEPTEDSSPIKVELDLIETLGSEALLHTHVGDTPFVVKAETHGDIDHLSSIDTIYIPTRRVKVFDGETQMAYGFVKAEG</sequence>
<feature type="domain" description="ABC transporter" evidence="4">
    <location>
        <begin position="10"/>
        <end position="240"/>
    </location>
</feature>
<dbReference type="InterPro" id="IPR003439">
    <property type="entry name" value="ABC_transporter-like_ATP-bd"/>
</dbReference>
<dbReference type="PANTHER" id="PTHR43875">
    <property type="entry name" value="MALTODEXTRIN IMPORT ATP-BINDING PROTEIN MSMX"/>
    <property type="match status" value="1"/>
</dbReference>
<dbReference type="SUPFAM" id="SSF52540">
    <property type="entry name" value="P-loop containing nucleoside triphosphate hydrolases"/>
    <property type="match status" value="1"/>
</dbReference>
<dbReference type="GO" id="GO:0016887">
    <property type="term" value="F:ATP hydrolysis activity"/>
    <property type="evidence" value="ECO:0007669"/>
    <property type="project" value="InterPro"/>
</dbReference>
<evidence type="ECO:0000256" key="1">
    <source>
        <dbReference type="ARBA" id="ARBA00022448"/>
    </source>
</evidence>
<evidence type="ECO:0000256" key="3">
    <source>
        <dbReference type="ARBA" id="ARBA00022840"/>
    </source>
</evidence>
<protein>
    <submittedName>
        <fullName evidence="5">Multiple sugar transport system ATP-binding protein</fullName>
    </submittedName>
</protein>
<dbReference type="InterPro" id="IPR017871">
    <property type="entry name" value="ABC_transporter-like_CS"/>
</dbReference>
<dbReference type="EMBL" id="SLZR01000007">
    <property type="protein sequence ID" value="TCS41101.1"/>
    <property type="molecule type" value="Genomic_DNA"/>
</dbReference>
<dbReference type="InterPro" id="IPR012340">
    <property type="entry name" value="NA-bd_OB-fold"/>
</dbReference>